<protein>
    <submittedName>
        <fullName evidence="1">Uncharacterized protein</fullName>
    </submittedName>
</protein>
<organism evidence="1 2">
    <name type="scientific">Wenxinia marina DSM 24838</name>
    <dbReference type="NCBI Taxonomy" id="1123501"/>
    <lineage>
        <taxon>Bacteria</taxon>
        <taxon>Pseudomonadati</taxon>
        <taxon>Pseudomonadota</taxon>
        <taxon>Alphaproteobacteria</taxon>
        <taxon>Rhodobacterales</taxon>
        <taxon>Roseobacteraceae</taxon>
        <taxon>Wenxinia</taxon>
    </lineage>
</organism>
<proteinExistence type="predicted"/>
<dbReference type="RefSeq" id="WP_053057469.1">
    <property type="nucleotide sequence ID" value="NZ_KN848372.1"/>
</dbReference>
<evidence type="ECO:0000313" key="2">
    <source>
        <dbReference type="Proteomes" id="UP000035100"/>
    </source>
</evidence>
<dbReference type="eggNOG" id="ENOG503303R">
    <property type="taxonomic scope" value="Bacteria"/>
</dbReference>
<dbReference type="Proteomes" id="UP000035100">
    <property type="component" value="Unassembled WGS sequence"/>
</dbReference>
<gene>
    <name evidence="1" type="ORF">Wenmar_02202</name>
</gene>
<dbReference type="AlphaFoldDB" id="A0A0D0QDQ9"/>
<comment type="caution">
    <text evidence="1">The sequence shown here is derived from an EMBL/GenBank/DDBJ whole genome shotgun (WGS) entry which is preliminary data.</text>
</comment>
<dbReference type="OrthoDB" id="7856340at2"/>
<reference evidence="1 2" key="1">
    <citation type="submission" date="2013-01" db="EMBL/GenBank/DDBJ databases">
        <authorList>
            <person name="Fiebig A."/>
            <person name="Goeker M."/>
            <person name="Klenk H.-P.P."/>
        </authorList>
    </citation>
    <scope>NUCLEOTIDE SEQUENCE [LARGE SCALE GENOMIC DNA]</scope>
    <source>
        <strain evidence="1 2">DSM 24838</strain>
    </source>
</reference>
<dbReference type="EMBL" id="AONG01000010">
    <property type="protein sequence ID" value="KIQ69133.1"/>
    <property type="molecule type" value="Genomic_DNA"/>
</dbReference>
<accession>A0A0D0QDQ9</accession>
<sequence length="130" mass="13972">MCPTGAVPGAFRLDDFLSRTEGVPSPFANVSDDDLRRATDTLGTYFYLVYQTGGQTNCVLAFRRIDGAERLLPRGTNIMEVMLRNCVLGPVEQALLPITDRQIGVSAVAAVQTGEGGNRMLSPLAAPEVQ</sequence>
<dbReference type="STRING" id="1123501.Wenmar_02202"/>
<keyword evidence="2" id="KW-1185">Reference proteome</keyword>
<name>A0A0D0QDQ9_9RHOB</name>
<evidence type="ECO:0000313" key="1">
    <source>
        <dbReference type="EMBL" id="KIQ69133.1"/>
    </source>
</evidence>